<evidence type="ECO:0000313" key="1">
    <source>
        <dbReference type="EMBL" id="QUC67736.1"/>
    </source>
</evidence>
<evidence type="ECO:0000313" key="2">
    <source>
        <dbReference type="Proteomes" id="UP000682782"/>
    </source>
</evidence>
<dbReference type="Proteomes" id="UP000682782">
    <property type="component" value="Chromosome"/>
</dbReference>
<protein>
    <submittedName>
        <fullName evidence="1">ABC transporter permease</fullName>
    </submittedName>
</protein>
<sequence length="336" mass="37542">MEKTYTPVKEDFTLLDRQDLYTDKNFASQSYWKGVAIHFFKNRRAVIGLVIVLLIILFAAIGPSLNEFGYRDIVQYRNENNKRVVAKGISPQIPALHKLFTGEEPEGNFGSYTFLFGTDDLGRDLWTRTWYGARVSLLIAFVTIIIDMIIGMSYGLISGYFGGMTDNIMQRVVEVANSVPRLVIVSVLAIFMPKGIWLVIIALLLTEWIGMSKIARAEMLKTKEQEYVLASRTLGARNGHIIFREILPNTIGPIITQVMFSIPTAIFTEAFLSFVGVGIALPMCSVGTLIEDGFNNITTLPYQILPPIIVLALLMLGFNFIGDGLREALAPKLEDM</sequence>
<keyword evidence="2" id="KW-1185">Reference proteome</keyword>
<proteinExistence type="predicted"/>
<gene>
    <name evidence="1" type="ORF">JYE49_03255</name>
</gene>
<reference evidence="1" key="1">
    <citation type="submission" date="2021-01" db="EMBL/GenBank/DDBJ databases">
        <title>Complete genome sequence of Clostridiales bacterium R-7.</title>
        <authorList>
            <person name="Mahoney-Kurpe S.C."/>
            <person name="Palevich N."/>
            <person name="Koike S."/>
            <person name="Moon C.D."/>
            <person name="Attwood G.T."/>
        </authorList>
    </citation>
    <scope>NUCLEOTIDE SEQUENCE</scope>
    <source>
        <strain evidence="1">R-7</strain>
    </source>
</reference>
<organism evidence="1 2">
    <name type="scientific">Aristaeella hokkaidonensis</name>
    <dbReference type="NCBI Taxonomy" id="3046382"/>
    <lineage>
        <taxon>Bacteria</taxon>
        <taxon>Bacillati</taxon>
        <taxon>Bacillota</taxon>
        <taxon>Clostridia</taxon>
        <taxon>Eubacteriales</taxon>
        <taxon>Aristaeellaceae</taxon>
        <taxon>Aristaeella</taxon>
    </lineage>
</organism>
<accession>A0AC61NB27</accession>
<dbReference type="EMBL" id="CP068393">
    <property type="protein sequence ID" value="QUC67736.1"/>
    <property type="molecule type" value="Genomic_DNA"/>
</dbReference>
<name>A0AC61NB27_9FIRM</name>